<evidence type="ECO:0000256" key="4">
    <source>
        <dbReference type="ARBA" id="ARBA00010662"/>
    </source>
</evidence>
<keyword evidence="10" id="KW-1185">Reference proteome</keyword>
<evidence type="ECO:0000313" key="10">
    <source>
        <dbReference type="Proteomes" id="UP000575898"/>
    </source>
</evidence>
<dbReference type="InterPro" id="IPR039104">
    <property type="entry name" value="6PGL"/>
</dbReference>
<dbReference type="GO" id="GO:0017057">
    <property type="term" value="F:6-phosphogluconolactonase activity"/>
    <property type="evidence" value="ECO:0007669"/>
    <property type="project" value="UniProtKB-UniRule"/>
</dbReference>
<evidence type="ECO:0000256" key="1">
    <source>
        <dbReference type="ARBA" id="ARBA00000832"/>
    </source>
</evidence>
<evidence type="ECO:0000256" key="6">
    <source>
        <dbReference type="ARBA" id="ARBA00020337"/>
    </source>
</evidence>
<comment type="caution">
    <text evidence="9">The sequence shown here is derived from an EMBL/GenBank/DDBJ whole genome shotgun (WGS) entry which is preliminary data.</text>
</comment>
<accession>A0A840MJU5</accession>
<dbReference type="NCBIfam" id="TIGR01198">
    <property type="entry name" value="pgl"/>
    <property type="match status" value="1"/>
</dbReference>
<dbReference type="SUPFAM" id="SSF100950">
    <property type="entry name" value="NagB/RpiA/CoA transferase-like"/>
    <property type="match status" value="1"/>
</dbReference>
<dbReference type="InterPro" id="IPR037171">
    <property type="entry name" value="NagB/RpiA_transferase-like"/>
</dbReference>
<dbReference type="PANTHER" id="PTHR11054:SF0">
    <property type="entry name" value="6-PHOSPHOGLUCONOLACTONASE"/>
    <property type="match status" value="1"/>
</dbReference>
<dbReference type="CDD" id="cd01400">
    <property type="entry name" value="6PGL"/>
    <property type="match status" value="1"/>
</dbReference>
<name>A0A840MJU5_9PROT</name>
<comment type="catalytic activity">
    <reaction evidence="1 7">
        <text>6-phospho-D-glucono-1,5-lactone + H2O = 6-phospho-D-gluconate + H(+)</text>
        <dbReference type="Rhea" id="RHEA:12556"/>
        <dbReference type="ChEBI" id="CHEBI:15377"/>
        <dbReference type="ChEBI" id="CHEBI:15378"/>
        <dbReference type="ChEBI" id="CHEBI:57955"/>
        <dbReference type="ChEBI" id="CHEBI:58759"/>
        <dbReference type="EC" id="3.1.1.31"/>
    </reaction>
</comment>
<dbReference type="UniPathway" id="UPA00115">
    <property type="reaction ID" value="UER00409"/>
</dbReference>
<evidence type="ECO:0000313" key="9">
    <source>
        <dbReference type="EMBL" id="MBB5017097.1"/>
    </source>
</evidence>
<comment type="pathway">
    <text evidence="3 7">Carbohydrate degradation; pentose phosphate pathway; D-ribulose 5-phosphate from D-glucose 6-phosphate (oxidative stage): step 2/3.</text>
</comment>
<protein>
    <recommendedName>
        <fullName evidence="6 7">6-phosphogluconolactonase</fullName>
        <shortName evidence="7">6PGL</shortName>
        <ecNumber evidence="5 7">3.1.1.31</ecNumber>
    </recommendedName>
</protein>
<dbReference type="Pfam" id="PF01182">
    <property type="entry name" value="Glucosamine_iso"/>
    <property type="match status" value="1"/>
</dbReference>
<dbReference type="Proteomes" id="UP000575898">
    <property type="component" value="Unassembled WGS sequence"/>
</dbReference>
<sequence>MTEHLFDNTSSLDQALAQQVGQILKDAVAERGQASLAVSGGRTPLGFFKALSQMALPWQAIVVTLVDERWVAPAHGDSNEKLVRDNLLQHAAAVARFVPMKNLADTPEAGLEQLIAAYQAVPKPFDVIILGMGDDGHTASLFPGADELQHGLTSQDLLCAVNPGHAPHARMSLTAHSITQARHLFLHISGQKKRDVLAQAMQAGPVEALPVRFAIQQHKVPLHVYWAA</sequence>
<evidence type="ECO:0000259" key="8">
    <source>
        <dbReference type="Pfam" id="PF01182"/>
    </source>
</evidence>
<dbReference type="Gene3D" id="3.40.50.1360">
    <property type="match status" value="1"/>
</dbReference>
<reference evidence="9 10" key="1">
    <citation type="submission" date="2020-08" db="EMBL/GenBank/DDBJ databases">
        <title>Genomic Encyclopedia of Type Strains, Phase IV (KMG-IV): sequencing the most valuable type-strain genomes for metagenomic binning, comparative biology and taxonomic classification.</title>
        <authorList>
            <person name="Goeker M."/>
        </authorList>
    </citation>
    <scope>NUCLEOTIDE SEQUENCE [LARGE SCALE GENOMIC DNA]</scope>
    <source>
        <strain evidence="9 10">DSM 27165</strain>
    </source>
</reference>
<dbReference type="AlphaFoldDB" id="A0A840MJU5"/>
<dbReference type="PANTHER" id="PTHR11054">
    <property type="entry name" value="6-PHOSPHOGLUCONOLACTONASE"/>
    <property type="match status" value="1"/>
</dbReference>
<dbReference type="EC" id="3.1.1.31" evidence="5 7"/>
<dbReference type="InterPro" id="IPR005900">
    <property type="entry name" value="6-phosphogluconolactonase_DevB"/>
</dbReference>
<keyword evidence="7 9" id="KW-0378">Hydrolase</keyword>
<dbReference type="GO" id="GO:0006098">
    <property type="term" value="P:pentose-phosphate shunt"/>
    <property type="evidence" value="ECO:0007669"/>
    <property type="project" value="UniProtKB-UniPathway"/>
</dbReference>
<evidence type="ECO:0000256" key="7">
    <source>
        <dbReference type="RuleBase" id="RU365095"/>
    </source>
</evidence>
<evidence type="ECO:0000256" key="5">
    <source>
        <dbReference type="ARBA" id="ARBA00013198"/>
    </source>
</evidence>
<evidence type="ECO:0000256" key="2">
    <source>
        <dbReference type="ARBA" id="ARBA00002681"/>
    </source>
</evidence>
<dbReference type="EMBL" id="JACHHY010000002">
    <property type="protein sequence ID" value="MBB5017097.1"/>
    <property type="molecule type" value="Genomic_DNA"/>
</dbReference>
<evidence type="ECO:0000256" key="3">
    <source>
        <dbReference type="ARBA" id="ARBA00004961"/>
    </source>
</evidence>
<dbReference type="GO" id="GO:0005975">
    <property type="term" value="P:carbohydrate metabolic process"/>
    <property type="evidence" value="ECO:0007669"/>
    <property type="project" value="UniProtKB-UniRule"/>
</dbReference>
<organism evidence="9 10">
    <name type="scientific">Chitinivorax tropicus</name>
    <dbReference type="NCBI Taxonomy" id="714531"/>
    <lineage>
        <taxon>Bacteria</taxon>
        <taxon>Pseudomonadati</taxon>
        <taxon>Pseudomonadota</taxon>
        <taxon>Betaproteobacteria</taxon>
        <taxon>Chitinivorax</taxon>
    </lineage>
</organism>
<comment type="function">
    <text evidence="2 7">Hydrolysis of 6-phosphogluconolactone to 6-phosphogluconate.</text>
</comment>
<comment type="similarity">
    <text evidence="4 7">Belongs to the glucosamine/galactosamine-6-phosphate isomerase family. 6-phosphogluconolactonase subfamily.</text>
</comment>
<feature type="domain" description="Glucosamine/galactosamine-6-phosphate isomerase" evidence="8">
    <location>
        <begin position="9"/>
        <end position="217"/>
    </location>
</feature>
<dbReference type="InterPro" id="IPR006148">
    <property type="entry name" value="Glc/Gal-6P_isomerase"/>
</dbReference>
<proteinExistence type="inferred from homology"/>
<dbReference type="RefSeq" id="WP_343074188.1">
    <property type="nucleotide sequence ID" value="NZ_JACHHY010000002.1"/>
</dbReference>
<gene>
    <name evidence="7" type="primary">pgl</name>
    <name evidence="9" type="ORF">HNQ59_000359</name>
</gene>